<dbReference type="EMBL" id="QEFD01000050">
    <property type="protein sequence ID" value="PVU77104.1"/>
    <property type="molecule type" value="Genomic_DNA"/>
</dbReference>
<protein>
    <submittedName>
        <fullName evidence="1">Dihydroorotase</fullName>
    </submittedName>
</protein>
<evidence type="ECO:0000313" key="1">
    <source>
        <dbReference type="EMBL" id="PVU77104.1"/>
    </source>
</evidence>
<comment type="caution">
    <text evidence="1">The sequence shown here is derived from an EMBL/GenBank/DDBJ whole genome shotgun (WGS) entry which is preliminary data.</text>
</comment>
<feature type="non-terminal residue" evidence="1">
    <location>
        <position position="49"/>
    </location>
</feature>
<dbReference type="AlphaFoldDB" id="A0A2T9XAI0"/>
<organism evidence="1 2">
    <name type="scientific">Acidianus hospitalis</name>
    <dbReference type="NCBI Taxonomy" id="563177"/>
    <lineage>
        <taxon>Archaea</taxon>
        <taxon>Thermoproteota</taxon>
        <taxon>Thermoprotei</taxon>
        <taxon>Sulfolobales</taxon>
        <taxon>Sulfolobaceae</taxon>
        <taxon>Acidianus</taxon>
    </lineage>
</organism>
<reference evidence="1 2" key="1">
    <citation type="journal article" date="2015" name="Appl. Environ. Microbiol.">
        <title>Nanoarchaeota, Their Sulfolobales Host, and Nanoarchaeota Virus Distribution across Yellowstone National Park Hot Springs.</title>
        <authorList>
            <person name="Munson-McGee J.H."/>
            <person name="Field E.K."/>
            <person name="Bateson M."/>
            <person name="Rooney C."/>
            <person name="Stepanauskas R."/>
            <person name="Young M.J."/>
        </authorList>
    </citation>
    <scope>NUCLEOTIDE SEQUENCE [LARGE SCALE GENOMIC DNA]</scope>
    <source>
        <strain evidence="1">SCGC AC-742_N10</strain>
    </source>
</reference>
<evidence type="ECO:0000313" key="2">
    <source>
        <dbReference type="Proteomes" id="UP000245638"/>
    </source>
</evidence>
<name>A0A2T9XAI0_9CREN</name>
<accession>A0A2T9XAI0</accession>
<gene>
    <name evidence="1" type="ORF">DDW13_01475</name>
</gene>
<proteinExistence type="predicted"/>
<sequence length="49" mass="5518">MILGNLKTIDGRTISIEINNNIISKVYYDKKLGKDLEGRLVILGFVDSH</sequence>
<dbReference type="Proteomes" id="UP000245638">
    <property type="component" value="Unassembled WGS sequence"/>
</dbReference>